<dbReference type="WBParaSite" id="PEQ_0000641901-mRNA-1">
    <property type="protein sequence ID" value="PEQ_0000641901-mRNA-1"/>
    <property type="gene ID" value="PEQ_0000641901"/>
</dbReference>
<keyword evidence="2" id="KW-1185">Reference proteome</keyword>
<sequence>MLLLVAKSVCMLLLFDTICEGDLHLINSHCFRMSRRACPDPNVAIGFILPSGELLEEEIPDSLESVSFEFFTESDKNANVMGFILS</sequence>
<dbReference type="Proteomes" id="UP000887564">
    <property type="component" value="Unplaced"/>
</dbReference>
<accession>A0A914RIT0</accession>
<keyword evidence="1" id="KW-0732">Signal</keyword>
<proteinExistence type="predicted"/>
<evidence type="ECO:0000313" key="3">
    <source>
        <dbReference type="WBParaSite" id="PEQ_0000641901-mRNA-1"/>
    </source>
</evidence>
<evidence type="ECO:0000256" key="1">
    <source>
        <dbReference type="SAM" id="SignalP"/>
    </source>
</evidence>
<reference evidence="3" key="1">
    <citation type="submission" date="2022-11" db="UniProtKB">
        <authorList>
            <consortium name="WormBaseParasite"/>
        </authorList>
    </citation>
    <scope>IDENTIFICATION</scope>
</reference>
<organism evidence="2 3">
    <name type="scientific">Parascaris equorum</name>
    <name type="common">Equine roundworm</name>
    <dbReference type="NCBI Taxonomy" id="6256"/>
    <lineage>
        <taxon>Eukaryota</taxon>
        <taxon>Metazoa</taxon>
        <taxon>Ecdysozoa</taxon>
        <taxon>Nematoda</taxon>
        <taxon>Chromadorea</taxon>
        <taxon>Rhabditida</taxon>
        <taxon>Spirurina</taxon>
        <taxon>Ascaridomorpha</taxon>
        <taxon>Ascaridoidea</taxon>
        <taxon>Ascarididae</taxon>
        <taxon>Parascaris</taxon>
    </lineage>
</organism>
<dbReference type="AlphaFoldDB" id="A0A914RIT0"/>
<evidence type="ECO:0000313" key="2">
    <source>
        <dbReference type="Proteomes" id="UP000887564"/>
    </source>
</evidence>
<protein>
    <submittedName>
        <fullName evidence="3">Uncharacterized protein</fullName>
    </submittedName>
</protein>
<name>A0A914RIT0_PAREQ</name>
<feature type="signal peptide" evidence="1">
    <location>
        <begin position="1"/>
        <end position="21"/>
    </location>
</feature>
<feature type="chain" id="PRO_5037334004" evidence="1">
    <location>
        <begin position="22"/>
        <end position="86"/>
    </location>
</feature>